<keyword evidence="6 8" id="KW-0408">Iron</keyword>
<keyword evidence="10" id="KW-1185">Reference proteome</keyword>
<dbReference type="PROSITE" id="PS00086">
    <property type="entry name" value="CYTOCHROME_P450"/>
    <property type="match status" value="1"/>
</dbReference>
<dbReference type="Gene3D" id="1.10.630.10">
    <property type="entry name" value="Cytochrome P450"/>
    <property type="match status" value="1"/>
</dbReference>
<dbReference type="PANTHER" id="PTHR47950:SF6">
    <property type="entry name" value="CYTOCHROME P450"/>
    <property type="match status" value="1"/>
</dbReference>
<evidence type="ECO:0008006" key="11">
    <source>
        <dbReference type="Google" id="ProtNLM"/>
    </source>
</evidence>
<dbReference type="InterPro" id="IPR017972">
    <property type="entry name" value="Cyt_P450_CS"/>
</dbReference>
<keyword evidence="4 8" id="KW-0479">Metal-binding</keyword>
<dbReference type="Proteomes" id="UP001318860">
    <property type="component" value="Unassembled WGS sequence"/>
</dbReference>
<comment type="caution">
    <text evidence="9">The sequence shown here is derived from an EMBL/GenBank/DDBJ whole genome shotgun (WGS) entry which is preliminary data.</text>
</comment>
<dbReference type="PANTHER" id="PTHR47950">
    <property type="entry name" value="CYTOCHROME P450, FAMILY 76, SUBFAMILY C, POLYPEPTIDE 5-RELATED"/>
    <property type="match status" value="1"/>
</dbReference>
<evidence type="ECO:0000256" key="8">
    <source>
        <dbReference type="RuleBase" id="RU000461"/>
    </source>
</evidence>
<dbReference type="Pfam" id="PF00067">
    <property type="entry name" value="p450"/>
    <property type="match status" value="1"/>
</dbReference>
<keyword evidence="7 8" id="KW-0503">Monooxygenase</keyword>
<keyword evidence="5 8" id="KW-0560">Oxidoreductase</keyword>
<evidence type="ECO:0000313" key="10">
    <source>
        <dbReference type="Proteomes" id="UP001318860"/>
    </source>
</evidence>
<dbReference type="InterPro" id="IPR036396">
    <property type="entry name" value="Cyt_P450_sf"/>
</dbReference>
<evidence type="ECO:0000256" key="2">
    <source>
        <dbReference type="ARBA" id="ARBA00010617"/>
    </source>
</evidence>
<evidence type="ECO:0000256" key="7">
    <source>
        <dbReference type="ARBA" id="ARBA00023033"/>
    </source>
</evidence>
<evidence type="ECO:0000256" key="3">
    <source>
        <dbReference type="ARBA" id="ARBA00022617"/>
    </source>
</evidence>
<dbReference type="PRINTS" id="PR00463">
    <property type="entry name" value="EP450I"/>
</dbReference>
<organism evidence="9 10">
    <name type="scientific">Rehmannia glutinosa</name>
    <name type="common">Chinese foxglove</name>
    <dbReference type="NCBI Taxonomy" id="99300"/>
    <lineage>
        <taxon>Eukaryota</taxon>
        <taxon>Viridiplantae</taxon>
        <taxon>Streptophyta</taxon>
        <taxon>Embryophyta</taxon>
        <taxon>Tracheophyta</taxon>
        <taxon>Spermatophyta</taxon>
        <taxon>Magnoliopsida</taxon>
        <taxon>eudicotyledons</taxon>
        <taxon>Gunneridae</taxon>
        <taxon>Pentapetalae</taxon>
        <taxon>asterids</taxon>
        <taxon>lamiids</taxon>
        <taxon>Lamiales</taxon>
        <taxon>Orobanchaceae</taxon>
        <taxon>Rehmannieae</taxon>
        <taxon>Rehmannia</taxon>
    </lineage>
</organism>
<dbReference type="SUPFAM" id="SSF48264">
    <property type="entry name" value="Cytochrome P450"/>
    <property type="match status" value="1"/>
</dbReference>
<evidence type="ECO:0000313" key="9">
    <source>
        <dbReference type="EMBL" id="KAK6155759.1"/>
    </source>
</evidence>
<keyword evidence="3 8" id="KW-0349">Heme</keyword>
<reference evidence="9 10" key="1">
    <citation type="journal article" date="2021" name="Comput. Struct. Biotechnol. J.">
        <title>De novo genome assembly of the potent medicinal plant Rehmannia glutinosa using nanopore technology.</title>
        <authorList>
            <person name="Ma L."/>
            <person name="Dong C."/>
            <person name="Song C."/>
            <person name="Wang X."/>
            <person name="Zheng X."/>
            <person name="Niu Y."/>
            <person name="Chen S."/>
            <person name="Feng W."/>
        </authorList>
    </citation>
    <scope>NUCLEOTIDE SEQUENCE [LARGE SCALE GENOMIC DNA]</scope>
    <source>
        <strain evidence="9">DH-2019</strain>
    </source>
</reference>
<evidence type="ECO:0000256" key="5">
    <source>
        <dbReference type="ARBA" id="ARBA00023002"/>
    </source>
</evidence>
<evidence type="ECO:0000256" key="6">
    <source>
        <dbReference type="ARBA" id="ARBA00023004"/>
    </source>
</evidence>
<gene>
    <name evidence="9" type="ORF">DH2020_010007</name>
</gene>
<evidence type="ECO:0000256" key="4">
    <source>
        <dbReference type="ARBA" id="ARBA00022723"/>
    </source>
</evidence>
<dbReference type="PRINTS" id="PR00385">
    <property type="entry name" value="P450"/>
</dbReference>
<dbReference type="InterPro" id="IPR001128">
    <property type="entry name" value="Cyt_P450"/>
</dbReference>
<protein>
    <recommendedName>
        <fullName evidence="11">Cytochrome P450 protein</fullName>
    </recommendedName>
</protein>
<dbReference type="InterPro" id="IPR002401">
    <property type="entry name" value="Cyt_P450_E_grp-I"/>
</dbReference>
<comment type="subcellular location">
    <subcellularLocation>
        <location evidence="1">Membrane</location>
        <topology evidence="1">Single-pass membrane protein</topology>
    </subcellularLocation>
</comment>
<comment type="similarity">
    <text evidence="2 8">Belongs to the cytochrome P450 family.</text>
</comment>
<proteinExistence type="inferred from homology"/>
<accession>A0ABR0X9W2</accession>
<evidence type="ECO:0000256" key="1">
    <source>
        <dbReference type="ARBA" id="ARBA00004167"/>
    </source>
</evidence>
<name>A0ABR0X9W2_REHGL</name>
<sequence>MSLRLGGQIVVVASTPDVAKEIHKTNNRIFSGRFLPSVYYNVPGTMHASLVMARECNDTWKFLRAIGQNCIFSSKAIDSAAGIRTEKVTEMVEFLRANKDGKVVNIEDLVFATFTNIISNIMASRNLFDDGGESESDAKVMRFLNEEIIDKASTFGLTDVFPMLKGVDFWSKGRAMDMYRNIKSTWGDIIKERSTAKNDNSTNDLLDVLINGHGFPVDHIAILFTELLIAGTDSTTITAVWLMAELIKNQEILHQVRKEIANKAIIEGNKLNESLLSECQFFHAGIKETLRLHIPGPFAVPHRATETCIVNNYTIPKDSIVLVNGWAIQTDPNNWGEDAISFKPERFLNSIIDSRGTCFEYIPFSAGSRMCPGQNVALKGVQLVVASLVHYFDWSLPYGKDPSKLDLSDRFGTTLKKDKPLYLIPRPRENYIVG</sequence>
<dbReference type="EMBL" id="JABTTQ020000005">
    <property type="protein sequence ID" value="KAK6155759.1"/>
    <property type="molecule type" value="Genomic_DNA"/>
</dbReference>